<feature type="repeat" description="PPR" evidence="4">
    <location>
        <begin position="388"/>
        <end position="422"/>
    </location>
</feature>
<dbReference type="InterPro" id="IPR011990">
    <property type="entry name" value="TPR-like_helical_dom_sf"/>
</dbReference>
<dbReference type="AlphaFoldDB" id="A0A8J8XPT7"/>
<comment type="similarity">
    <text evidence="1">Belongs to the PPR family. P subfamily.</text>
</comment>
<gene>
    <name evidence="6" type="primary">At1g55630</name>
    <name evidence="6" type="ORF">Zm00014a_009949</name>
</gene>
<feature type="repeat" description="PPR" evidence="4">
    <location>
        <begin position="318"/>
        <end position="352"/>
    </location>
</feature>
<reference evidence="6" key="1">
    <citation type="journal article" date="2018" name="Nat. Genet.">
        <title>Extensive intraspecific gene order and gene structural variations between Mo17 and other maize genomes.</title>
        <authorList>
            <person name="Sun S."/>
            <person name="Zhou Y."/>
            <person name="Chen J."/>
            <person name="Shi J."/>
            <person name="Zhao H."/>
            <person name="Zhao H."/>
            <person name="Song W."/>
            <person name="Zhang M."/>
            <person name="Cui Y."/>
            <person name="Dong X."/>
            <person name="Liu H."/>
            <person name="Ma X."/>
            <person name="Jiao Y."/>
            <person name="Wang B."/>
            <person name="Wei X."/>
            <person name="Stein J.C."/>
            <person name="Glaubitz J.C."/>
            <person name="Lu F."/>
            <person name="Yu G."/>
            <person name="Liang C."/>
            <person name="Fengler K."/>
            <person name="Li B."/>
            <person name="Rafalski A."/>
            <person name="Schnable P.S."/>
            <person name="Ware D.H."/>
            <person name="Buckler E.S."/>
            <person name="Lai J."/>
        </authorList>
    </citation>
    <scope>NUCLEOTIDE SEQUENCE [LARGE SCALE GENOMIC DNA]</scope>
    <source>
        <tissue evidence="6">Seedling</tissue>
    </source>
</reference>
<dbReference type="Proteomes" id="UP000251960">
    <property type="component" value="Chromosome 1"/>
</dbReference>
<sequence>MITGAHLPPLRAARAISARLCLSRRLCCNGSRNGGESPPDTAQRNGDGVREGAEEVAGLNAGRFPREVVLQLPPPRGQPENDDDDGETFSPGQDSRRRFFGDVRLEADRIFRILLQDGPGFSTRHALDEMRPKVSIELVREVLFRIVVSVDSVNRERYPKLAYKFFIWAGQQEGYQHSTSMYNLVMKVFAECGEVKAMWRLFEEMAAKGLPVSSRTFHLLICASVKVGLRRRLVERFIRSSTFNYRPFRNAFNAILYTLLTIEQYSLIEWVHEKMILEGYSPDVLTYNVVLRAKYMLGKLDQFHQLLDEMGKNGLTPDLHTYNLLLHVLGKGDKPLAALNLLNYMSDVGCRPNVLHFTNLIDGLGRAGNLEACRYFFDEMMKKGCDPDVVCYTVMIASYVAAGEFEEAQRFFDDMLMRGQLPNVYTYNSMIQGLCAVGEFDKAFTMLKDMDSHGCTPNFSVYSSLVRRLRNAGKDTQANNVIKYMTDKGHYLHLLSRFGGFRRC</sequence>
<proteinExistence type="inferred from homology"/>
<dbReference type="InterPro" id="IPR002885">
    <property type="entry name" value="PPR_rpt"/>
</dbReference>
<dbReference type="Pfam" id="PF13041">
    <property type="entry name" value="PPR_2"/>
    <property type="match status" value="3"/>
</dbReference>
<feature type="repeat" description="PPR" evidence="4">
    <location>
        <begin position="423"/>
        <end position="457"/>
    </location>
</feature>
<dbReference type="Pfam" id="PF12854">
    <property type="entry name" value="PPR_1"/>
    <property type="match status" value="1"/>
</dbReference>
<comment type="caution">
    <text evidence="6">The sequence shown here is derived from an EMBL/GenBank/DDBJ whole genome shotgun (WGS) entry which is preliminary data.</text>
</comment>
<evidence type="ECO:0000313" key="6">
    <source>
        <dbReference type="EMBL" id="PWZ56390.1"/>
    </source>
</evidence>
<dbReference type="Gene3D" id="1.25.40.10">
    <property type="entry name" value="Tetratricopeptide repeat domain"/>
    <property type="match status" value="3"/>
</dbReference>
<dbReference type="KEGG" id="zma:100273731"/>
<dbReference type="SMR" id="A0A8J8XPT7"/>
<evidence type="ECO:0000256" key="2">
    <source>
        <dbReference type="ARBA" id="ARBA00022737"/>
    </source>
</evidence>
<feature type="repeat" description="PPR" evidence="4">
    <location>
        <begin position="283"/>
        <end position="317"/>
    </location>
</feature>
<evidence type="ECO:0000256" key="5">
    <source>
        <dbReference type="SAM" id="MobiDB-lite"/>
    </source>
</evidence>
<feature type="region of interest" description="Disordered" evidence="5">
    <location>
        <begin position="70"/>
        <end position="95"/>
    </location>
</feature>
<dbReference type="PANTHER" id="PTHR47447:SF28">
    <property type="entry name" value="PENTACOTRIPEPTIDE-REPEAT REGION OF PRORP DOMAIN-CONTAINING PROTEIN"/>
    <property type="match status" value="1"/>
</dbReference>
<dbReference type="OrthoDB" id="185373at2759"/>
<evidence type="ECO:0000256" key="3">
    <source>
        <dbReference type="ARBA" id="ARBA00022946"/>
    </source>
</evidence>
<evidence type="ECO:0000256" key="4">
    <source>
        <dbReference type="PROSITE-ProRule" id="PRU00708"/>
    </source>
</evidence>
<keyword evidence="2" id="KW-0677">Repeat</keyword>
<name>A0A8J8XPT7_MAIZE</name>
<dbReference type="NCBIfam" id="TIGR00756">
    <property type="entry name" value="PPR"/>
    <property type="match status" value="5"/>
</dbReference>
<dbReference type="OMA" id="GNMDACK"/>
<feature type="region of interest" description="Disordered" evidence="5">
    <location>
        <begin position="30"/>
        <end position="56"/>
    </location>
</feature>
<keyword evidence="3" id="KW-0809">Transit peptide</keyword>
<dbReference type="HOGENOM" id="CLU_002706_49_25_1"/>
<evidence type="ECO:0000256" key="1">
    <source>
        <dbReference type="ARBA" id="ARBA00007626"/>
    </source>
</evidence>
<dbReference type="PANTHER" id="PTHR47447">
    <property type="entry name" value="OS03G0856100 PROTEIN"/>
    <property type="match status" value="1"/>
</dbReference>
<dbReference type="EMBL" id="NCVQ01000001">
    <property type="protein sequence ID" value="PWZ56390.1"/>
    <property type="molecule type" value="Genomic_DNA"/>
</dbReference>
<organism evidence="6">
    <name type="scientific">Zea mays</name>
    <name type="common">Maize</name>
    <dbReference type="NCBI Taxonomy" id="4577"/>
    <lineage>
        <taxon>Eukaryota</taxon>
        <taxon>Viridiplantae</taxon>
        <taxon>Streptophyta</taxon>
        <taxon>Embryophyta</taxon>
        <taxon>Tracheophyta</taxon>
        <taxon>Spermatophyta</taxon>
        <taxon>Magnoliopsida</taxon>
        <taxon>Liliopsida</taxon>
        <taxon>Poales</taxon>
        <taxon>Poaceae</taxon>
        <taxon>PACMAD clade</taxon>
        <taxon>Panicoideae</taxon>
        <taxon>Andropogonodae</taxon>
        <taxon>Andropogoneae</taxon>
        <taxon>Tripsacinae</taxon>
        <taxon>Zea</taxon>
    </lineage>
</organism>
<feature type="repeat" description="PPR" evidence="4">
    <location>
        <begin position="178"/>
        <end position="212"/>
    </location>
</feature>
<dbReference type="PROSITE" id="PS51375">
    <property type="entry name" value="PPR"/>
    <property type="match status" value="6"/>
</dbReference>
<protein>
    <submittedName>
        <fullName evidence="6">Pentatricopeptide repeat-containing protein</fullName>
    </submittedName>
</protein>
<feature type="repeat" description="PPR" evidence="4">
    <location>
        <begin position="353"/>
        <end position="387"/>
    </location>
</feature>
<accession>A0A8J8XPT7</accession>